<dbReference type="InterPro" id="IPR000089">
    <property type="entry name" value="Biotin_lipoyl"/>
</dbReference>
<dbReference type="GO" id="GO:0016746">
    <property type="term" value="F:acyltransferase activity"/>
    <property type="evidence" value="ECO:0007669"/>
    <property type="project" value="UniProtKB-KW"/>
</dbReference>
<keyword evidence="8" id="KW-1185">Reference proteome</keyword>
<feature type="domain" description="Lipoyl-binding" evidence="5">
    <location>
        <begin position="2"/>
        <end position="77"/>
    </location>
</feature>
<dbReference type="EMBL" id="MOEC01000005">
    <property type="protein sequence ID" value="OIS94160.1"/>
    <property type="molecule type" value="Genomic_DNA"/>
</dbReference>
<evidence type="ECO:0000256" key="3">
    <source>
        <dbReference type="ARBA" id="ARBA00022823"/>
    </source>
</evidence>
<comment type="cofactor">
    <cofactor evidence="1 4">
        <name>(R)-lipoate</name>
        <dbReference type="ChEBI" id="CHEBI:83088"/>
    </cofactor>
</comment>
<evidence type="ECO:0000256" key="4">
    <source>
        <dbReference type="RuleBase" id="RU003423"/>
    </source>
</evidence>
<keyword evidence="4" id="KW-0808">Transferase</keyword>
<dbReference type="PROSITE" id="PS50968">
    <property type="entry name" value="BIOTINYL_LIPOYL"/>
    <property type="match status" value="1"/>
</dbReference>
<dbReference type="InterPro" id="IPR036625">
    <property type="entry name" value="E3-bd_dom_sf"/>
</dbReference>
<keyword evidence="4" id="KW-0012">Acyltransferase</keyword>
<dbReference type="Pfam" id="PF00198">
    <property type="entry name" value="2-oxoacid_dh"/>
    <property type="match status" value="1"/>
</dbReference>
<proteinExistence type="inferred from homology"/>
<dbReference type="GO" id="GO:0006086">
    <property type="term" value="P:pyruvate decarboxylation to acetyl-CoA"/>
    <property type="evidence" value="ECO:0007669"/>
    <property type="project" value="InterPro"/>
</dbReference>
<dbReference type="PROSITE" id="PS51826">
    <property type="entry name" value="PSBD"/>
    <property type="match status" value="1"/>
</dbReference>
<comment type="similarity">
    <text evidence="2 4">Belongs to the 2-oxoacid dehydrogenase family.</text>
</comment>
<dbReference type="Pfam" id="PF02817">
    <property type="entry name" value="E3_binding"/>
    <property type="match status" value="1"/>
</dbReference>
<dbReference type="Gene3D" id="3.30.559.10">
    <property type="entry name" value="Chloramphenicol acetyltransferase-like domain"/>
    <property type="match status" value="1"/>
</dbReference>
<dbReference type="InterPro" id="IPR004167">
    <property type="entry name" value="PSBD"/>
</dbReference>
<evidence type="ECO:0000259" key="5">
    <source>
        <dbReference type="PROSITE" id="PS50968"/>
    </source>
</evidence>
<dbReference type="PROSITE" id="PS00189">
    <property type="entry name" value="LIPOYL"/>
    <property type="match status" value="1"/>
</dbReference>
<dbReference type="PANTHER" id="PTHR23151">
    <property type="entry name" value="DIHYDROLIPOAMIDE ACETYL/SUCCINYL-TRANSFERASE-RELATED"/>
    <property type="match status" value="1"/>
</dbReference>
<comment type="caution">
    <text evidence="7">The sequence shown here is derived from an EMBL/GenBank/DDBJ whole genome shotgun (WGS) entry which is preliminary data.</text>
</comment>
<dbReference type="EC" id="2.3.1.-" evidence="4"/>
<dbReference type="InterPro" id="IPR001078">
    <property type="entry name" value="2-oxoacid_DH_actylTfrase"/>
</dbReference>
<keyword evidence="3 4" id="KW-0450">Lipoyl</keyword>
<evidence type="ECO:0000313" key="8">
    <source>
        <dbReference type="Proteomes" id="UP000182985"/>
    </source>
</evidence>
<dbReference type="PANTHER" id="PTHR23151:SF90">
    <property type="entry name" value="DIHYDROLIPOYLLYSINE-RESIDUE ACETYLTRANSFERASE COMPONENT OF PYRUVATE DEHYDROGENASE COMPLEX, MITOCHONDRIAL-RELATED"/>
    <property type="match status" value="1"/>
</dbReference>
<dbReference type="OrthoDB" id="9805770at2"/>
<organism evidence="7 8">
    <name type="scientific">Brucella cytisi</name>
    <dbReference type="NCBI Taxonomy" id="407152"/>
    <lineage>
        <taxon>Bacteria</taxon>
        <taxon>Pseudomonadati</taxon>
        <taxon>Pseudomonadota</taxon>
        <taxon>Alphaproteobacteria</taxon>
        <taxon>Hyphomicrobiales</taxon>
        <taxon>Brucellaceae</taxon>
        <taxon>Brucella/Ochrobactrum group</taxon>
        <taxon>Brucella</taxon>
    </lineage>
</organism>
<evidence type="ECO:0000259" key="6">
    <source>
        <dbReference type="PROSITE" id="PS51826"/>
    </source>
</evidence>
<dbReference type="RefSeq" id="WP_071630975.1">
    <property type="nucleotide sequence ID" value="NZ_MOEC01000005.1"/>
</dbReference>
<protein>
    <recommendedName>
        <fullName evidence="4">Dihydrolipoamide acetyltransferase component of pyruvate dehydrogenase complex</fullName>
        <ecNumber evidence="4">2.3.1.-</ecNumber>
    </recommendedName>
</protein>
<dbReference type="Gene3D" id="2.40.50.100">
    <property type="match status" value="1"/>
</dbReference>
<dbReference type="SUPFAM" id="SSF52777">
    <property type="entry name" value="CoA-dependent acyltransferases"/>
    <property type="match status" value="1"/>
</dbReference>
<accession>A0A1J6IGF1</accession>
<dbReference type="InterPro" id="IPR003016">
    <property type="entry name" value="2-oxoA_DH_lipoyl-BS"/>
</dbReference>
<feature type="domain" description="Peripheral subunit-binding (PSBD)" evidence="6">
    <location>
        <begin position="126"/>
        <end position="163"/>
    </location>
</feature>
<dbReference type="InterPro" id="IPR011053">
    <property type="entry name" value="Single_hybrid_motif"/>
</dbReference>
<dbReference type="SUPFAM" id="SSF47005">
    <property type="entry name" value="Peripheral subunit-binding domain of 2-oxo acid dehydrogenase complex"/>
    <property type="match status" value="1"/>
</dbReference>
<name>A0A1J6IGF1_9HYPH</name>
<dbReference type="CDD" id="cd06849">
    <property type="entry name" value="lipoyl_domain"/>
    <property type="match status" value="1"/>
</dbReference>
<evidence type="ECO:0000256" key="1">
    <source>
        <dbReference type="ARBA" id="ARBA00001938"/>
    </source>
</evidence>
<gene>
    <name evidence="7" type="ORF">BLA27_06430</name>
</gene>
<dbReference type="AlphaFoldDB" id="A0A1J6IGF1"/>
<dbReference type="Proteomes" id="UP000182985">
    <property type="component" value="Unassembled WGS sequence"/>
</dbReference>
<evidence type="ECO:0000313" key="7">
    <source>
        <dbReference type="EMBL" id="OIS94160.1"/>
    </source>
</evidence>
<sequence length="424" mass="45239">MPEFMVMPSVVANARDGTIARWLKIEGDAVAAGEAFAEIETDKAVIEISSPKTGRVARILHGDGSTVAVETPIGILMNDGDTETDVAQLLSTSVSAIPAQHEAVIVDATTAPIVDMPGRDVKCRQFASPLARRLAHEKGILLSDIKGTGPHGRILRGDVEGLEATVRSVSSPTVPVTRYATVTNENVAVPRPNEVVIPHVAIPHSAMRRTIAQRLSESKRTIPHFYLHAQIVADALLELRKQINATRPAEARLSVTDFLVKAAAAAFGRVPASNVIWTEDALLSLQRTDICVAVATDGGLITPVIKDAGKKSLSIISNEISSLALKARNGTLKPEEYRGGSFTISNLGMYGVSDFSAIINPPQAAILAVGAIEERIVSRDRLAVGARVMCVTLSLDHRAIDGALGAQWLSSFKELLQDPMQILV</sequence>
<evidence type="ECO:0000256" key="2">
    <source>
        <dbReference type="ARBA" id="ARBA00007317"/>
    </source>
</evidence>
<dbReference type="InterPro" id="IPR023213">
    <property type="entry name" value="CAT-like_dom_sf"/>
</dbReference>
<dbReference type="Gene3D" id="4.10.320.10">
    <property type="entry name" value="E3-binding domain"/>
    <property type="match status" value="1"/>
</dbReference>
<dbReference type="Pfam" id="PF00364">
    <property type="entry name" value="Biotin_lipoyl"/>
    <property type="match status" value="1"/>
</dbReference>
<reference evidence="7 8" key="1">
    <citation type="submission" date="2016-10" db="EMBL/GenBank/DDBJ databases">
        <title>The Draft Genome Sequence of the Potato Rhizosphere Bacteria Ochrobactrum sp. IPA7.2.</title>
        <authorList>
            <person name="Gogoleva N.E."/>
            <person name="Khlopko Y.A."/>
            <person name="Burygin G.L."/>
            <person name="Plotnikov A.O."/>
        </authorList>
    </citation>
    <scope>NUCLEOTIDE SEQUENCE [LARGE SCALE GENOMIC DNA]</scope>
    <source>
        <strain evidence="7 8">IPA7.2</strain>
    </source>
</reference>
<dbReference type="InterPro" id="IPR045257">
    <property type="entry name" value="E2/Pdx1"/>
</dbReference>
<dbReference type="SUPFAM" id="SSF51230">
    <property type="entry name" value="Single hybrid motif"/>
    <property type="match status" value="1"/>
</dbReference>
<dbReference type="GO" id="GO:0045254">
    <property type="term" value="C:pyruvate dehydrogenase complex"/>
    <property type="evidence" value="ECO:0007669"/>
    <property type="project" value="InterPro"/>
</dbReference>